<keyword evidence="7" id="KW-0256">Endoplasmic reticulum</keyword>
<keyword evidence="4" id="KW-0808">Transferase</keyword>
<dbReference type="PANTHER" id="PTHR46025:SF3">
    <property type="entry name" value="XYLOSYLTRANSFERASE OXT"/>
    <property type="match status" value="1"/>
</dbReference>
<evidence type="ECO:0000256" key="2">
    <source>
        <dbReference type="ARBA" id="ARBA00004648"/>
    </source>
</evidence>
<keyword evidence="8" id="KW-0735">Signal-anchor</keyword>
<sequence>MNKIYLILAHKSPEQLERQIKALYNEQSFFYIHIDLKSDIHLFDNLKKINNVYLITDRVDCIWGDFSTIIATLNLMENAINHHNEGFCILMSGHDYPIKNLSFIDAFFNQNKNTVFIDLDKAENIWPKFYERIKYYKINLSSKRGDFLLIKGLNTHTIKSLVKKEISFYQFLKIMVIKRKLTLPLKFYGGSQWWAMDLSILAKMNDYIKLNRHALFNFFVDSLLPDEFFFHSIIMYLKETGLPIEFDNSLTYINWSRKNCPLPVTFQSDDLKELLDQPPLKLFARKFDIDYNKEILDMIDQNIK</sequence>
<dbReference type="Proteomes" id="UP000238180">
    <property type="component" value="Unassembled WGS sequence"/>
</dbReference>
<evidence type="ECO:0000256" key="14">
    <source>
        <dbReference type="ARBA" id="ARBA00042865"/>
    </source>
</evidence>
<evidence type="ECO:0000256" key="11">
    <source>
        <dbReference type="ARBA" id="ARBA00023136"/>
    </source>
</evidence>
<dbReference type="AlphaFoldDB" id="A0A2N9PCW8"/>
<dbReference type="EMBL" id="OLKH01000120">
    <property type="protein sequence ID" value="SPE78202.1"/>
    <property type="molecule type" value="Genomic_DNA"/>
</dbReference>
<proteinExistence type="predicted"/>
<evidence type="ECO:0000256" key="4">
    <source>
        <dbReference type="ARBA" id="ARBA00022679"/>
    </source>
</evidence>
<evidence type="ECO:0000256" key="13">
    <source>
        <dbReference type="ARBA" id="ARBA00023180"/>
    </source>
</evidence>
<protein>
    <recommendedName>
        <fullName evidence="14">Peptide O-xylosyltransferase</fullName>
    </recommendedName>
</protein>
<keyword evidence="10" id="KW-0333">Golgi apparatus</keyword>
<dbReference type="GO" id="GO:0015012">
    <property type="term" value="P:heparan sulfate proteoglycan biosynthetic process"/>
    <property type="evidence" value="ECO:0007669"/>
    <property type="project" value="TreeGrafter"/>
</dbReference>
<keyword evidence="13" id="KW-0325">Glycoprotein</keyword>
<dbReference type="GO" id="GO:0016020">
    <property type="term" value="C:membrane"/>
    <property type="evidence" value="ECO:0007669"/>
    <property type="project" value="InterPro"/>
</dbReference>
<keyword evidence="6" id="KW-0479">Metal-binding</keyword>
<keyword evidence="11" id="KW-0472">Membrane</keyword>
<dbReference type="Pfam" id="PF02485">
    <property type="entry name" value="Branch"/>
    <property type="match status" value="1"/>
</dbReference>
<dbReference type="RefSeq" id="WP_105196735.1">
    <property type="nucleotide sequence ID" value="NZ_OLKH01000120.1"/>
</dbReference>
<dbReference type="GO" id="GO:0030158">
    <property type="term" value="F:protein xylosyltransferase activity"/>
    <property type="evidence" value="ECO:0007669"/>
    <property type="project" value="InterPro"/>
</dbReference>
<keyword evidence="9" id="KW-1133">Transmembrane helix</keyword>
<evidence type="ECO:0000256" key="12">
    <source>
        <dbReference type="ARBA" id="ARBA00023157"/>
    </source>
</evidence>
<evidence type="ECO:0000313" key="16">
    <source>
        <dbReference type="Proteomes" id="UP000238180"/>
    </source>
</evidence>
<comment type="subcellular location">
    <subcellularLocation>
        <location evidence="2">Endoplasmic reticulum membrane</location>
        <topology evidence="2">Single-pass type II membrane protein</topology>
    </subcellularLocation>
    <subcellularLocation>
        <location evidence="1">Golgi apparatus membrane</location>
        <topology evidence="1">Single-pass type II membrane protein</topology>
    </subcellularLocation>
</comment>
<evidence type="ECO:0000256" key="5">
    <source>
        <dbReference type="ARBA" id="ARBA00022692"/>
    </source>
</evidence>
<evidence type="ECO:0000256" key="6">
    <source>
        <dbReference type="ARBA" id="ARBA00022723"/>
    </source>
</evidence>
<accession>A0A2N9PCW8</accession>
<dbReference type="GO" id="GO:0050650">
    <property type="term" value="P:chondroitin sulfate proteoglycan biosynthetic process"/>
    <property type="evidence" value="ECO:0007669"/>
    <property type="project" value="TreeGrafter"/>
</dbReference>
<keyword evidence="5" id="KW-0812">Transmembrane</keyword>
<dbReference type="GO" id="GO:0046872">
    <property type="term" value="F:metal ion binding"/>
    <property type="evidence" value="ECO:0007669"/>
    <property type="project" value="UniProtKB-KW"/>
</dbReference>
<dbReference type="PANTHER" id="PTHR46025">
    <property type="entry name" value="XYLOSYLTRANSFERASE OXT"/>
    <property type="match status" value="1"/>
</dbReference>
<dbReference type="InterPro" id="IPR003406">
    <property type="entry name" value="Glyco_trans_14"/>
</dbReference>
<evidence type="ECO:0000256" key="10">
    <source>
        <dbReference type="ARBA" id="ARBA00023034"/>
    </source>
</evidence>
<evidence type="ECO:0000256" key="1">
    <source>
        <dbReference type="ARBA" id="ARBA00004323"/>
    </source>
</evidence>
<evidence type="ECO:0000313" key="15">
    <source>
        <dbReference type="EMBL" id="SPE78202.1"/>
    </source>
</evidence>
<evidence type="ECO:0000256" key="9">
    <source>
        <dbReference type="ARBA" id="ARBA00022989"/>
    </source>
</evidence>
<gene>
    <name evidence="15" type="ORF">FLACOL_02217</name>
</gene>
<reference evidence="15 16" key="1">
    <citation type="submission" date="2018-02" db="EMBL/GenBank/DDBJ databases">
        <authorList>
            <person name="Cohen D.B."/>
            <person name="Kent A.D."/>
        </authorList>
    </citation>
    <scope>NUCLEOTIDE SEQUENCE [LARGE SCALE GENOMIC DNA]</scope>
    <source>
        <strain evidence="15">CIP109753</strain>
    </source>
</reference>
<evidence type="ECO:0000256" key="3">
    <source>
        <dbReference type="ARBA" id="ARBA00022676"/>
    </source>
</evidence>
<dbReference type="InterPro" id="IPR043538">
    <property type="entry name" value="XYLT"/>
</dbReference>
<name>A0A2N9PCW8_9FLAO</name>
<organism evidence="15 16">
    <name type="scientific">Flavobacterium columnare</name>
    <dbReference type="NCBI Taxonomy" id="996"/>
    <lineage>
        <taxon>Bacteria</taxon>
        <taxon>Pseudomonadati</taxon>
        <taxon>Bacteroidota</taxon>
        <taxon>Flavobacteriia</taxon>
        <taxon>Flavobacteriales</taxon>
        <taxon>Flavobacteriaceae</taxon>
        <taxon>Flavobacterium</taxon>
    </lineage>
</organism>
<keyword evidence="3" id="KW-0328">Glycosyltransferase</keyword>
<keyword evidence="12" id="KW-1015">Disulfide bond</keyword>
<evidence type="ECO:0000256" key="7">
    <source>
        <dbReference type="ARBA" id="ARBA00022824"/>
    </source>
</evidence>
<evidence type="ECO:0000256" key="8">
    <source>
        <dbReference type="ARBA" id="ARBA00022968"/>
    </source>
</evidence>